<sequence length="354" mass="39298">MAASVAGSNVIAFRSAGSSANFGSSGDRGVPQVHQWSPITSGIGQLQSPTVLQFRSRSSFAPSATRAEATQKLEAPVVVVTGASRGIDKAIALSMARTGCKRRRKNYHQRFKYVPKELLTEILAQVASSSVTDFVNARACCKEFLEAASEDYVFEHVTMDSFPVILWKINHGVSSFLERCKKSGNPEALFRQGMIDYFSTSNYDSGLKMLERAASKGHAQAIYVYGIILVCYDGELRNKGVKLLSDLKRSKSSLVITECRKKVQNITWSMWLNNYIVGIGPAEEEEYMKKRKTCSYCNSKLALCSFTNDQTKNSAGWTSSDEVFEDDPFSCDSCLWDLEAILFCKMLRTGSYRP</sequence>
<dbReference type="PANTHER" id="PTHR33784:SF10">
    <property type="entry name" value="F-BOX PROTEIN"/>
    <property type="match status" value="1"/>
</dbReference>
<dbReference type="InterPro" id="IPR040338">
    <property type="entry name" value="At1g67623-like"/>
</dbReference>
<gene>
    <name evidence="2" type="ORF">MANES_06G025500</name>
</gene>
<dbReference type="SUPFAM" id="SSF81901">
    <property type="entry name" value="HCP-like"/>
    <property type="match status" value="1"/>
</dbReference>
<dbReference type="AlphaFoldDB" id="A0A2C9VNN1"/>
<name>A0A2C9VNN1_MANES</name>
<dbReference type="InterPro" id="IPR011990">
    <property type="entry name" value="TPR-like_helical_dom_sf"/>
</dbReference>
<dbReference type="Gene3D" id="3.40.50.720">
    <property type="entry name" value="NAD(P)-binding Rossmann-like Domain"/>
    <property type="match status" value="1"/>
</dbReference>
<evidence type="ECO:0000313" key="2">
    <source>
        <dbReference type="EMBL" id="OAY46762.1"/>
    </source>
</evidence>
<protein>
    <recommendedName>
        <fullName evidence="1">At2g35280-like TPR domain-containing protein</fullName>
    </recommendedName>
</protein>
<feature type="domain" description="At2g35280-like TPR" evidence="1">
    <location>
        <begin position="161"/>
        <end position="268"/>
    </location>
</feature>
<dbReference type="PANTHER" id="PTHR33784">
    <property type="entry name" value="OS05G0482100 PROTEIN"/>
    <property type="match status" value="1"/>
</dbReference>
<dbReference type="EMBL" id="CM004392">
    <property type="protein sequence ID" value="OAY46762.1"/>
    <property type="molecule type" value="Genomic_DNA"/>
</dbReference>
<dbReference type="STRING" id="3983.A0A2C9VNN1"/>
<proteinExistence type="predicted"/>
<accession>A0A2C9VNN1</accession>
<dbReference type="InterPro" id="IPR057136">
    <property type="entry name" value="At2g35280_TPR_dom"/>
</dbReference>
<organism evidence="2">
    <name type="scientific">Manihot esculenta</name>
    <name type="common">Cassava</name>
    <name type="synonym">Jatropha manihot</name>
    <dbReference type="NCBI Taxonomy" id="3983"/>
    <lineage>
        <taxon>Eukaryota</taxon>
        <taxon>Viridiplantae</taxon>
        <taxon>Streptophyta</taxon>
        <taxon>Embryophyta</taxon>
        <taxon>Tracheophyta</taxon>
        <taxon>Spermatophyta</taxon>
        <taxon>Magnoliopsida</taxon>
        <taxon>eudicotyledons</taxon>
        <taxon>Gunneridae</taxon>
        <taxon>Pentapetalae</taxon>
        <taxon>rosids</taxon>
        <taxon>fabids</taxon>
        <taxon>Malpighiales</taxon>
        <taxon>Euphorbiaceae</taxon>
        <taxon>Crotonoideae</taxon>
        <taxon>Manihoteae</taxon>
        <taxon>Manihot</taxon>
    </lineage>
</organism>
<evidence type="ECO:0000259" key="1">
    <source>
        <dbReference type="Pfam" id="PF23310"/>
    </source>
</evidence>
<dbReference type="Pfam" id="PF23310">
    <property type="entry name" value="TPR_27"/>
    <property type="match status" value="1"/>
</dbReference>
<dbReference type="Gene3D" id="1.25.40.10">
    <property type="entry name" value="Tetratricopeptide repeat domain"/>
    <property type="match status" value="1"/>
</dbReference>
<reference evidence="2" key="1">
    <citation type="submission" date="2016-02" db="EMBL/GenBank/DDBJ databases">
        <title>WGS assembly of Manihot esculenta.</title>
        <authorList>
            <person name="Bredeson J.V."/>
            <person name="Prochnik S.E."/>
            <person name="Lyons J.B."/>
            <person name="Schmutz J."/>
            <person name="Grimwood J."/>
            <person name="Vrebalov J."/>
            <person name="Bart R.S."/>
            <person name="Amuge T."/>
            <person name="Ferguson M.E."/>
            <person name="Green R."/>
            <person name="Putnam N."/>
            <person name="Stites J."/>
            <person name="Rounsley S."/>
            <person name="Rokhsar D.S."/>
        </authorList>
    </citation>
    <scope>NUCLEOTIDE SEQUENCE [LARGE SCALE GENOMIC DNA]</scope>
    <source>
        <tissue evidence="2">Leaf</tissue>
    </source>
</reference>